<name>A0A652YJJ9_NOCGL</name>
<gene>
    <name evidence="1" type="ORF">FNL38_109159</name>
</gene>
<organism evidence="1">
    <name type="scientific">Nocardia globerula</name>
    <dbReference type="NCBI Taxonomy" id="1818"/>
    <lineage>
        <taxon>Bacteria</taxon>
        <taxon>Bacillati</taxon>
        <taxon>Actinomycetota</taxon>
        <taxon>Actinomycetes</taxon>
        <taxon>Mycobacteriales</taxon>
        <taxon>Nocardiaceae</taxon>
        <taxon>Nocardia</taxon>
    </lineage>
</organism>
<proteinExistence type="predicted"/>
<reference evidence="1" key="1">
    <citation type="submission" date="2019-07" db="EMBL/GenBank/DDBJ databases">
        <title>Genomic Encyclopedia of Type Strains, Phase IV (KMG-IV): sequencing the most valuable type-strain genomes for metagenomic binning, comparative biology and taxonomic classification.</title>
        <authorList>
            <person name="Goeker M."/>
        </authorList>
    </citation>
    <scope>NUCLEOTIDE SEQUENCE</scope>
    <source>
        <strain evidence="1">DSM 44596</strain>
    </source>
</reference>
<dbReference type="AlphaFoldDB" id="A0A652YJJ9"/>
<protein>
    <submittedName>
        <fullName evidence="1">Uncharacterized protein</fullName>
    </submittedName>
</protein>
<sequence length="168" mass="17328">MVRPPDPFDFSDYSRPQPGHGGPPDPGVGDFTRSSGGFNTPPAPNQHPGMPTGDSFSGAGASTVVQVRTAPTAWLAAAGAVATIGLIVAVVAFVVLDSGPVAVVAWILGGPVAIGLLALFTYRDTQARASAFYTEPLWVSSVTRVVLAISCIAVLISAWNIADWIGRL</sequence>
<accession>A0A652YJJ9</accession>
<evidence type="ECO:0000313" key="1">
    <source>
        <dbReference type="EMBL" id="TYQ01144.1"/>
    </source>
</evidence>
<dbReference type="EMBL" id="VNIQ01000009">
    <property type="protein sequence ID" value="TYQ01144.1"/>
    <property type="molecule type" value="Genomic_DNA"/>
</dbReference>
<comment type="caution">
    <text evidence="1">The sequence shown here is derived from an EMBL/GenBank/DDBJ whole genome shotgun (WGS) entry which is preliminary data.</text>
</comment>